<evidence type="ECO:0000259" key="1">
    <source>
        <dbReference type="Pfam" id="PF02374"/>
    </source>
</evidence>
<dbReference type="InterPro" id="IPR016300">
    <property type="entry name" value="ATPase_ArsA/GET3"/>
</dbReference>
<dbReference type="InterPro" id="IPR027417">
    <property type="entry name" value="P-loop_NTPase"/>
</dbReference>
<dbReference type="PANTHER" id="PTHR10803:SF31">
    <property type="entry name" value="ATPASE RV3679-RELATED"/>
    <property type="match status" value="1"/>
</dbReference>
<dbReference type="OrthoDB" id="5242836at2"/>
<dbReference type="AlphaFoldDB" id="A0A2S6AWX7"/>
<proteinExistence type="predicted"/>
<dbReference type="PANTHER" id="PTHR10803">
    <property type="entry name" value="ARSENICAL PUMP-DRIVING ATPASE ARSENITE-TRANSLOCATING ATPASE"/>
    <property type="match status" value="1"/>
</dbReference>
<gene>
    <name evidence="2" type="ORF">C5E45_01005</name>
</gene>
<accession>A0A2S6AWX7</accession>
<dbReference type="SUPFAM" id="SSF52540">
    <property type="entry name" value="P-loop containing nucleoside triphosphate hydrolases"/>
    <property type="match status" value="1"/>
</dbReference>
<protein>
    <submittedName>
        <fullName evidence="2">ATPase</fullName>
    </submittedName>
</protein>
<dbReference type="Pfam" id="PF02374">
    <property type="entry name" value="ArsA_ATPase"/>
    <property type="match status" value="1"/>
</dbReference>
<name>A0A2S6AWX7_9NOCA</name>
<reference evidence="2 3" key="1">
    <citation type="submission" date="2018-02" db="EMBL/GenBank/DDBJ databases">
        <title>8 Nocardia nova and 1 Nocardia cyriacigeorgica strain used for evolution to TMP-SMX.</title>
        <authorList>
            <person name="Mehta H."/>
            <person name="Weng J."/>
            <person name="Shamoo Y."/>
        </authorList>
    </citation>
    <scope>NUCLEOTIDE SEQUENCE [LARGE SCALE GENOMIC DNA]</scope>
    <source>
        <strain evidence="2 3">MDA3139</strain>
    </source>
</reference>
<comment type="caution">
    <text evidence="2">The sequence shown here is derived from an EMBL/GenBank/DDBJ whole genome shotgun (WGS) entry which is preliminary data.</text>
</comment>
<dbReference type="Proteomes" id="UP000239874">
    <property type="component" value="Unassembled WGS sequence"/>
</dbReference>
<organism evidence="2 3">
    <name type="scientific">Nocardia nova</name>
    <dbReference type="NCBI Taxonomy" id="37330"/>
    <lineage>
        <taxon>Bacteria</taxon>
        <taxon>Bacillati</taxon>
        <taxon>Actinomycetota</taxon>
        <taxon>Actinomycetes</taxon>
        <taxon>Mycobacteriales</taxon>
        <taxon>Nocardiaceae</taxon>
        <taxon>Nocardia</taxon>
    </lineage>
</organism>
<evidence type="ECO:0000313" key="2">
    <source>
        <dbReference type="EMBL" id="PPJ39755.1"/>
    </source>
</evidence>
<evidence type="ECO:0000313" key="3">
    <source>
        <dbReference type="Proteomes" id="UP000239874"/>
    </source>
</evidence>
<dbReference type="EMBL" id="PSZC01000001">
    <property type="protein sequence ID" value="PPJ39755.1"/>
    <property type="molecule type" value="Genomic_DNA"/>
</dbReference>
<dbReference type="Gene3D" id="3.40.50.300">
    <property type="entry name" value="P-loop containing nucleotide triphosphate hydrolases"/>
    <property type="match status" value="1"/>
</dbReference>
<dbReference type="InterPro" id="IPR025723">
    <property type="entry name" value="ArsA/GET3_ATPase-like"/>
</dbReference>
<dbReference type="GO" id="GO:0016887">
    <property type="term" value="F:ATP hydrolysis activity"/>
    <property type="evidence" value="ECO:0007669"/>
    <property type="project" value="InterPro"/>
</dbReference>
<dbReference type="GO" id="GO:0005524">
    <property type="term" value="F:ATP binding"/>
    <property type="evidence" value="ECO:0007669"/>
    <property type="project" value="InterPro"/>
</dbReference>
<feature type="domain" description="ArsA/GET3 Anion-transporting ATPase-like" evidence="1">
    <location>
        <begin position="83"/>
        <end position="239"/>
    </location>
</feature>
<sequence length="398" mass="42056">MSQKRTGCTEGAAETLVADRSAHFRLVRKCAVAYETVGRSSGRCFVTGYRLAIVGVPTAVPVSQEPGLKLGWPDRADKARLHYVSGKGGTGKSTVAGALALALAAGGRRVLLVEVEGRQSIAQLFDLPPLPPTETKIATADGGGEVMALTLDIEHAFLEYLDMFYNLGFAGRAMRRMGAIEFVTTIAPGLRDVILTGKIKECAVRTDKSGRRVYDEVVVDAPPTGRIAGFLDVTKAMAEVAKGGPIAGQAEGVAALLHSEQTIVHLVTLLEALPVQETSDAIAELTESDFRIGTVIVNRATEGFLPAPVRARVATGDVDLDAVRAGLAEAGITVDDNDFQGLIREAVEHSATLQAQDDSSAELAKVDISRLYLPALPDGMDLGGLYELAEHLSAQGVR</sequence>